<sequence length="442" mass="50954">MNMSIVPHLTRLITSQWLRNFKRSIKERQRRRAGQPHKVTVYLRLNDPYSYVLLQVLDQFAARYAVEFEFRTILNLQPEMYPAPELWENNAFHDGAYLANLYGLDFPDTRPERDLERDAGLTAQLLHWELQPGYAEHALPLFEAYWQDDQAKLSKLVDSGITEHAECYQHHLAANEAHLRSNGHYLSAMLHYGGEWYWGLDRLAHLERRLNDLRLAAGAAAEIQYDRGYRDFCRPLSTGTNSGTDADTPITLYWSFRSPYSYIGLVRAKQLATHYQLPLEVKPVLPMVMRRMQVPRTKGFYILQDAKREATQYGIEFGKIADPLGAGVERCYALYEFAVSAGKGLEFLESCARGAWAEGINAATDTGLQLLVERAGLDWQQARLLLTEDGWRIWAQRNLADMYSEDLWGVPSLSYRDTKVYGQDRIECIEQAIRHARKVEEV</sequence>
<feature type="domain" description="DSBA-like thioredoxin" evidence="1">
    <location>
        <begin position="250"/>
        <end position="433"/>
    </location>
</feature>
<evidence type="ECO:0000259" key="1">
    <source>
        <dbReference type="Pfam" id="PF01323"/>
    </source>
</evidence>
<reference evidence="2" key="1">
    <citation type="submission" date="2020-05" db="EMBL/GenBank/DDBJ databases">
        <title>Sulfur intermediates as new biogeochemical hubs in an aquatic model microbial ecosystem.</title>
        <authorList>
            <person name="Vigneron A."/>
        </authorList>
    </citation>
    <scope>NUCLEOTIDE SEQUENCE</scope>
    <source>
        <strain evidence="2">Bin.250</strain>
    </source>
</reference>
<organism evidence="2 3">
    <name type="scientific">SAR86 cluster bacterium</name>
    <dbReference type="NCBI Taxonomy" id="2030880"/>
    <lineage>
        <taxon>Bacteria</taxon>
        <taxon>Pseudomonadati</taxon>
        <taxon>Pseudomonadota</taxon>
        <taxon>Gammaproteobacteria</taxon>
        <taxon>SAR86 cluster</taxon>
    </lineage>
</organism>
<dbReference type="InterPro" id="IPR001853">
    <property type="entry name" value="DSBA-like_thioredoxin_dom"/>
</dbReference>
<accession>A0A972VWI1</accession>
<protein>
    <submittedName>
        <fullName evidence="2">DsbA family protein</fullName>
    </submittedName>
</protein>
<dbReference type="Proteomes" id="UP000754644">
    <property type="component" value="Unassembled WGS sequence"/>
</dbReference>
<dbReference type="PANTHER" id="PTHR42943">
    <property type="entry name" value="GLUTATHIONE S-TRANSFERASE KAPPA"/>
    <property type="match status" value="1"/>
</dbReference>
<comment type="caution">
    <text evidence="2">The sequence shown here is derived from an EMBL/GenBank/DDBJ whole genome shotgun (WGS) entry which is preliminary data.</text>
</comment>
<gene>
    <name evidence="2" type="ORF">HQ497_09485</name>
</gene>
<dbReference type="AlphaFoldDB" id="A0A972VWI1"/>
<proteinExistence type="predicted"/>
<dbReference type="Pfam" id="PF01323">
    <property type="entry name" value="DSBA"/>
    <property type="match status" value="1"/>
</dbReference>
<dbReference type="Gene3D" id="3.40.30.10">
    <property type="entry name" value="Glutaredoxin"/>
    <property type="match status" value="2"/>
</dbReference>
<name>A0A972VWI1_9GAMM</name>
<dbReference type="SUPFAM" id="SSF52833">
    <property type="entry name" value="Thioredoxin-like"/>
    <property type="match status" value="2"/>
</dbReference>
<evidence type="ECO:0000313" key="3">
    <source>
        <dbReference type="Proteomes" id="UP000754644"/>
    </source>
</evidence>
<dbReference type="PANTHER" id="PTHR42943:SF2">
    <property type="entry name" value="GLUTATHIONE S-TRANSFERASE KAPPA 1"/>
    <property type="match status" value="1"/>
</dbReference>
<evidence type="ECO:0000313" key="2">
    <source>
        <dbReference type="EMBL" id="NQV65584.1"/>
    </source>
</evidence>
<dbReference type="InterPro" id="IPR051924">
    <property type="entry name" value="GST_Kappa/NadH"/>
</dbReference>
<dbReference type="EMBL" id="JABMOJ010000352">
    <property type="protein sequence ID" value="NQV65584.1"/>
    <property type="molecule type" value="Genomic_DNA"/>
</dbReference>
<dbReference type="GO" id="GO:0016491">
    <property type="term" value="F:oxidoreductase activity"/>
    <property type="evidence" value="ECO:0007669"/>
    <property type="project" value="InterPro"/>
</dbReference>
<dbReference type="InterPro" id="IPR036249">
    <property type="entry name" value="Thioredoxin-like_sf"/>
</dbReference>